<dbReference type="EMBL" id="MRTP01000001">
    <property type="protein sequence ID" value="OMF57631.1"/>
    <property type="molecule type" value="Genomic_DNA"/>
</dbReference>
<evidence type="ECO:0000313" key="3">
    <source>
        <dbReference type="Proteomes" id="UP000187172"/>
    </source>
</evidence>
<protein>
    <submittedName>
        <fullName evidence="2">DUF3995 domain-containing protein</fullName>
    </submittedName>
</protein>
<keyword evidence="1" id="KW-0472">Membrane</keyword>
<keyword evidence="3" id="KW-1185">Reference proteome</keyword>
<dbReference type="STRING" id="297318.BK138_03255"/>
<evidence type="ECO:0000256" key="1">
    <source>
        <dbReference type="SAM" id="Phobius"/>
    </source>
</evidence>
<feature type="transmembrane region" description="Helical" evidence="1">
    <location>
        <begin position="161"/>
        <end position="183"/>
    </location>
</feature>
<keyword evidence="1" id="KW-1133">Transmembrane helix</keyword>
<keyword evidence="1" id="KW-0812">Transmembrane</keyword>
<evidence type="ECO:0000313" key="2">
    <source>
        <dbReference type="EMBL" id="OMF57631.1"/>
    </source>
</evidence>
<comment type="caution">
    <text evidence="2">The sequence shown here is derived from an EMBL/GenBank/DDBJ whole genome shotgun (WGS) entry which is preliminary data.</text>
</comment>
<feature type="transmembrane region" description="Helical" evidence="1">
    <location>
        <begin position="25"/>
        <end position="45"/>
    </location>
</feature>
<accession>A0A1R1F0Q6</accession>
<sequence>MNKDHTSVTSTTQVMNAFERFTMRSVWPAYAGFCCALLYAVFVRFYEAAAGIIGGYGQLSNPKGFSMASYGAGVLIIICGFILLGLVKPWGLTVPAWVPHFRRKRIPRQLILIPTLFSTSILIAHGTTGIVTKTLFLVGAIPLELKGWAVIDKERLAIWDLIFYEPWFLIMGIMSGLAAAHYAHASGVMLPRFRLWMIRFVVIVSLLTLLLIASIVFDFSDILSF</sequence>
<dbReference type="AlphaFoldDB" id="A0A1R1F0Q6"/>
<organism evidence="2 3">
    <name type="scientific">Paenibacillus rhizosphaerae</name>
    <dbReference type="NCBI Taxonomy" id="297318"/>
    <lineage>
        <taxon>Bacteria</taxon>
        <taxon>Bacillati</taxon>
        <taxon>Bacillota</taxon>
        <taxon>Bacilli</taxon>
        <taxon>Bacillales</taxon>
        <taxon>Paenibacillaceae</taxon>
        <taxon>Paenibacillus</taxon>
    </lineage>
</organism>
<dbReference type="RefSeq" id="WP_076165674.1">
    <property type="nucleotide sequence ID" value="NZ_MRTP01000001.1"/>
</dbReference>
<gene>
    <name evidence="2" type="ORF">BK138_03255</name>
</gene>
<dbReference type="Proteomes" id="UP000187172">
    <property type="component" value="Unassembled WGS sequence"/>
</dbReference>
<feature type="transmembrane region" description="Helical" evidence="1">
    <location>
        <begin position="65"/>
        <end position="87"/>
    </location>
</feature>
<feature type="transmembrane region" description="Helical" evidence="1">
    <location>
        <begin position="195"/>
        <end position="217"/>
    </location>
</feature>
<name>A0A1R1F0Q6_9BACL</name>
<reference evidence="2 3" key="1">
    <citation type="submission" date="2016-11" db="EMBL/GenBank/DDBJ databases">
        <title>Paenibacillus species isolates.</title>
        <authorList>
            <person name="Beno S.M."/>
        </authorList>
    </citation>
    <scope>NUCLEOTIDE SEQUENCE [LARGE SCALE GENOMIC DNA]</scope>
    <source>
        <strain evidence="2 3">FSL R5-0378</strain>
    </source>
</reference>
<proteinExistence type="predicted"/>
<feature type="transmembrane region" description="Helical" evidence="1">
    <location>
        <begin position="110"/>
        <end position="141"/>
    </location>
</feature>